<dbReference type="RefSeq" id="WP_374219151.1">
    <property type="nucleotide sequence ID" value="NZ_JAXOVW010000082.1"/>
</dbReference>
<accession>A0ABU5K2W8</accession>
<name>A0ABU5K2W8_9BACI</name>
<keyword evidence="2" id="KW-1185">Reference proteome</keyword>
<evidence type="ECO:0000313" key="1">
    <source>
        <dbReference type="EMBL" id="MDZ5609757.1"/>
    </source>
</evidence>
<proteinExistence type="predicted"/>
<organism evidence="1 2">
    <name type="scientific">Bacillus bingmayongensis</name>
    <dbReference type="NCBI Taxonomy" id="1150157"/>
    <lineage>
        <taxon>Bacteria</taxon>
        <taxon>Bacillati</taxon>
        <taxon>Bacillota</taxon>
        <taxon>Bacilli</taxon>
        <taxon>Bacillales</taxon>
        <taxon>Bacillaceae</taxon>
        <taxon>Bacillus</taxon>
    </lineage>
</organism>
<sequence>MKFKTQLECMDNECRAIMFGHFLEGMKCVKCGGPTIERPYNPIKKQVEQDKSRELTIQVHADTTEALKQMKEVTEAANECVAALEKLEKVMGKFAGESKSIEVNPKIGLVLDDKVIGESIGQRIDEMERIKVRMSPFYHD</sequence>
<dbReference type="Proteomes" id="UP001291930">
    <property type="component" value="Unassembled WGS sequence"/>
</dbReference>
<dbReference type="EMBL" id="JAXOVW010000082">
    <property type="protein sequence ID" value="MDZ5609757.1"/>
    <property type="molecule type" value="Genomic_DNA"/>
</dbReference>
<evidence type="ECO:0000313" key="2">
    <source>
        <dbReference type="Proteomes" id="UP001291930"/>
    </source>
</evidence>
<gene>
    <name evidence="1" type="ORF">U2I54_22545</name>
</gene>
<reference evidence="2" key="1">
    <citation type="submission" date="2023-11" db="EMBL/GenBank/DDBJ databases">
        <title>Genome Sequence of Bacillus pseudomycoides stain BUPM19.</title>
        <authorList>
            <person name="Farhat A."/>
        </authorList>
    </citation>
    <scope>NUCLEOTIDE SEQUENCE [LARGE SCALE GENOMIC DNA]</scope>
    <source>
        <strain evidence="2">BUPM19</strain>
    </source>
</reference>
<comment type="caution">
    <text evidence="1">The sequence shown here is derived from an EMBL/GenBank/DDBJ whole genome shotgun (WGS) entry which is preliminary data.</text>
</comment>
<protein>
    <submittedName>
        <fullName evidence="1">Uncharacterized protein</fullName>
    </submittedName>
</protein>